<keyword evidence="2" id="KW-1185">Reference proteome</keyword>
<evidence type="ECO:0000313" key="1">
    <source>
        <dbReference type="EMBL" id="CAJ2670686.1"/>
    </source>
</evidence>
<accession>A0ACB0LMK7</accession>
<proteinExistence type="predicted"/>
<dbReference type="EMBL" id="CASHSV030000615">
    <property type="protein sequence ID" value="CAJ2670686.1"/>
    <property type="molecule type" value="Genomic_DNA"/>
</dbReference>
<comment type="caution">
    <text evidence="1">The sequence shown here is derived from an EMBL/GenBank/DDBJ whole genome shotgun (WGS) entry which is preliminary data.</text>
</comment>
<name>A0ACB0LMK7_TRIPR</name>
<evidence type="ECO:0000313" key="2">
    <source>
        <dbReference type="Proteomes" id="UP001177021"/>
    </source>
</evidence>
<gene>
    <name evidence="1" type="ORF">MILVUS5_LOCUS34685</name>
</gene>
<sequence length="284" mass="32913">MIWSKSSEKKSSHHRLHNLRHRVPAPLISISKNQKKRKFDWYIYDDKFTINFELVGREKYDSEYTKDQRRCLSSPRSYSTLADKKQVILQRTKELVLPTLDDKEYCGINMEDYSQLSESEDSINGSSYPMHQGSLKIQRRDLTGSISCNSSSNNSILGLKDKPRIEFVETLEDKSFDEDFTDGKTTSKTMKDIELVCSVNKYLPARGNHLPRPVIPIGPMFQAEVPNWEDKTDIKQYNGDYGLKWLGTQIWPIPIPIISETNTRDIQKGVLELRPLEDLDKILH</sequence>
<organism evidence="1 2">
    <name type="scientific">Trifolium pratense</name>
    <name type="common">Red clover</name>
    <dbReference type="NCBI Taxonomy" id="57577"/>
    <lineage>
        <taxon>Eukaryota</taxon>
        <taxon>Viridiplantae</taxon>
        <taxon>Streptophyta</taxon>
        <taxon>Embryophyta</taxon>
        <taxon>Tracheophyta</taxon>
        <taxon>Spermatophyta</taxon>
        <taxon>Magnoliopsida</taxon>
        <taxon>eudicotyledons</taxon>
        <taxon>Gunneridae</taxon>
        <taxon>Pentapetalae</taxon>
        <taxon>rosids</taxon>
        <taxon>fabids</taxon>
        <taxon>Fabales</taxon>
        <taxon>Fabaceae</taxon>
        <taxon>Papilionoideae</taxon>
        <taxon>50 kb inversion clade</taxon>
        <taxon>NPAAA clade</taxon>
        <taxon>Hologalegina</taxon>
        <taxon>IRL clade</taxon>
        <taxon>Trifolieae</taxon>
        <taxon>Trifolium</taxon>
    </lineage>
</organism>
<protein>
    <submittedName>
        <fullName evidence="1">Uncharacterized protein</fullName>
    </submittedName>
</protein>
<reference evidence="1" key="1">
    <citation type="submission" date="2023-10" db="EMBL/GenBank/DDBJ databases">
        <authorList>
            <person name="Rodriguez Cubillos JULIANA M."/>
            <person name="De Vega J."/>
        </authorList>
    </citation>
    <scope>NUCLEOTIDE SEQUENCE</scope>
</reference>
<dbReference type="Proteomes" id="UP001177021">
    <property type="component" value="Unassembled WGS sequence"/>
</dbReference>